<gene>
    <name evidence="8" type="ORF">GPUH_LOCUS7073</name>
</gene>
<comment type="subcellular location">
    <subcellularLocation>
        <location evidence="1">Membrane</location>
        <topology evidence="1">Multi-pass membrane protein</topology>
    </subcellularLocation>
</comment>
<dbReference type="PANTHER" id="PTHR11101">
    <property type="entry name" value="PHOSPHATE TRANSPORTER"/>
    <property type="match status" value="1"/>
</dbReference>
<dbReference type="GO" id="GO:0005315">
    <property type="term" value="F:phosphate transmembrane transporter activity"/>
    <property type="evidence" value="ECO:0007669"/>
    <property type="project" value="InterPro"/>
</dbReference>
<dbReference type="PANTHER" id="PTHR11101:SF80">
    <property type="entry name" value="PHOSPHATE TRANSPORTER"/>
    <property type="match status" value="1"/>
</dbReference>
<evidence type="ECO:0000256" key="5">
    <source>
        <dbReference type="ARBA" id="ARBA00022692"/>
    </source>
</evidence>
<dbReference type="GO" id="GO:0035435">
    <property type="term" value="P:phosphate ion transmembrane transport"/>
    <property type="evidence" value="ECO:0007669"/>
    <property type="project" value="TreeGrafter"/>
</dbReference>
<evidence type="ECO:0000256" key="6">
    <source>
        <dbReference type="ARBA" id="ARBA00022989"/>
    </source>
</evidence>
<dbReference type="Proteomes" id="UP000271098">
    <property type="component" value="Unassembled WGS sequence"/>
</dbReference>
<keyword evidence="4" id="KW-0592">Phosphate transport</keyword>
<dbReference type="Pfam" id="PF01384">
    <property type="entry name" value="PHO4"/>
    <property type="match status" value="1"/>
</dbReference>
<protein>
    <submittedName>
        <fullName evidence="10">Inorganic phosphate transporter</fullName>
    </submittedName>
</protein>
<reference evidence="10" key="1">
    <citation type="submission" date="2016-06" db="UniProtKB">
        <authorList>
            <consortium name="WormBaseParasite"/>
        </authorList>
    </citation>
    <scope>IDENTIFICATION</scope>
</reference>
<sequence length="76" mass="8146">MRRGVIDLDLYKNTPKELLVGQISILGGCSAWLLLATFARLPVSTTHSITGATVGFGLVTRGGYGIQWAQIIEIGE</sequence>
<evidence type="ECO:0000313" key="9">
    <source>
        <dbReference type="Proteomes" id="UP000271098"/>
    </source>
</evidence>
<evidence type="ECO:0000256" key="4">
    <source>
        <dbReference type="ARBA" id="ARBA00022592"/>
    </source>
</evidence>
<evidence type="ECO:0000256" key="2">
    <source>
        <dbReference type="ARBA" id="ARBA00009916"/>
    </source>
</evidence>
<dbReference type="GO" id="GO:0016020">
    <property type="term" value="C:membrane"/>
    <property type="evidence" value="ECO:0007669"/>
    <property type="project" value="UniProtKB-SubCell"/>
</dbReference>
<dbReference type="OrthoDB" id="260807at2759"/>
<name>A0A183DED2_9BILA</name>
<dbReference type="EMBL" id="UYRT01017677">
    <property type="protein sequence ID" value="VDK57107.1"/>
    <property type="molecule type" value="Genomic_DNA"/>
</dbReference>
<keyword evidence="7" id="KW-0472">Membrane</keyword>
<evidence type="ECO:0000313" key="8">
    <source>
        <dbReference type="EMBL" id="VDK57107.1"/>
    </source>
</evidence>
<keyword evidence="3" id="KW-0813">Transport</keyword>
<keyword evidence="5" id="KW-0812">Transmembrane</keyword>
<evidence type="ECO:0000256" key="3">
    <source>
        <dbReference type="ARBA" id="ARBA00022448"/>
    </source>
</evidence>
<reference evidence="8 9" key="2">
    <citation type="submission" date="2018-11" db="EMBL/GenBank/DDBJ databases">
        <authorList>
            <consortium name="Pathogen Informatics"/>
        </authorList>
    </citation>
    <scope>NUCLEOTIDE SEQUENCE [LARGE SCALE GENOMIC DNA]</scope>
</reference>
<evidence type="ECO:0000256" key="1">
    <source>
        <dbReference type="ARBA" id="ARBA00004141"/>
    </source>
</evidence>
<evidence type="ECO:0000313" key="10">
    <source>
        <dbReference type="WBParaSite" id="GPUH_0000708201-mRNA-1"/>
    </source>
</evidence>
<proteinExistence type="inferred from homology"/>
<organism evidence="10">
    <name type="scientific">Gongylonema pulchrum</name>
    <dbReference type="NCBI Taxonomy" id="637853"/>
    <lineage>
        <taxon>Eukaryota</taxon>
        <taxon>Metazoa</taxon>
        <taxon>Ecdysozoa</taxon>
        <taxon>Nematoda</taxon>
        <taxon>Chromadorea</taxon>
        <taxon>Rhabditida</taxon>
        <taxon>Spirurina</taxon>
        <taxon>Spiruromorpha</taxon>
        <taxon>Spiruroidea</taxon>
        <taxon>Gongylonematidae</taxon>
        <taxon>Gongylonema</taxon>
    </lineage>
</organism>
<keyword evidence="6" id="KW-1133">Transmembrane helix</keyword>
<keyword evidence="9" id="KW-1185">Reference proteome</keyword>
<accession>A0A183DED2</accession>
<dbReference type="WBParaSite" id="GPUH_0000708201-mRNA-1">
    <property type="protein sequence ID" value="GPUH_0000708201-mRNA-1"/>
    <property type="gene ID" value="GPUH_0000708201"/>
</dbReference>
<evidence type="ECO:0000256" key="7">
    <source>
        <dbReference type="ARBA" id="ARBA00023136"/>
    </source>
</evidence>
<dbReference type="InterPro" id="IPR001204">
    <property type="entry name" value="Phos_transporter"/>
</dbReference>
<comment type="similarity">
    <text evidence="2">Belongs to the inorganic phosphate transporter (PiT) (TC 2.A.20) family.</text>
</comment>
<dbReference type="PROSITE" id="PS51257">
    <property type="entry name" value="PROKAR_LIPOPROTEIN"/>
    <property type="match status" value="1"/>
</dbReference>
<dbReference type="AlphaFoldDB" id="A0A183DED2"/>